<dbReference type="Proteomes" id="UP000037460">
    <property type="component" value="Unassembled WGS sequence"/>
</dbReference>
<accession>A0A0M0K903</accession>
<feature type="non-terminal residue" evidence="2">
    <location>
        <position position="1"/>
    </location>
</feature>
<feature type="region of interest" description="Disordered" evidence="1">
    <location>
        <begin position="29"/>
        <end position="61"/>
    </location>
</feature>
<evidence type="ECO:0000313" key="2">
    <source>
        <dbReference type="EMBL" id="KOO35305.1"/>
    </source>
</evidence>
<sequence>SVQLHDARRTRVDVQHSALTRGARLCVQGDRGSRRRLKDDAPGDAELGDEVVGAGGKDDAADGGVGECAGQVSAGAHRGLQLTAVAGHRELQTSVQPGNVAGLGAGQDGAPCKESADVAESKETWRNDGAMP</sequence>
<dbReference type="AlphaFoldDB" id="A0A0M0K903"/>
<keyword evidence="3" id="KW-1185">Reference proteome</keyword>
<feature type="region of interest" description="Disordered" evidence="1">
    <location>
        <begin position="97"/>
        <end position="132"/>
    </location>
</feature>
<gene>
    <name evidence="2" type="ORF">Ctob_011930</name>
</gene>
<organism evidence="2 3">
    <name type="scientific">Chrysochromulina tobinii</name>
    <dbReference type="NCBI Taxonomy" id="1460289"/>
    <lineage>
        <taxon>Eukaryota</taxon>
        <taxon>Haptista</taxon>
        <taxon>Haptophyta</taxon>
        <taxon>Prymnesiophyceae</taxon>
        <taxon>Prymnesiales</taxon>
        <taxon>Chrysochromulinaceae</taxon>
        <taxon>Chrysochromulina</taxon>
    </lineage>
</organism>
<comment type="caution">
    <text evidence="2">The sequence shown here is derived from an EMBL/GenBank/DDBJ whole genome shotgun (WGS) entry which is preliminary data.</text>
</comment>
<dbReference type="EMBL" id="JWZX01000918">
    <property type="protein sequence ID" value="KOO35305.1"/>
    <property type="molecule type" value="Genomic_DNA"/>
</dbReference>
<evidence type="ECO:0000256" key="1">
    <source>
        <dbReference type="SAM" id="MobiDB-lite"/>
    </source>
</evidence>
<name>A0A0M0K903_9EUKA</name>
<proteinExistence type="predicted"/>
<reference evidence="3" key="1">
    <citation type="journal article" date="2015" name="PLoS Genet.">
        <title>Genome Sequence and Transcriptome Analyses of Chrysochromulina tobin: Metabolic Tools for Enhanced Algal Fitness in the Prominent Order Prymnesiales (Haptophyceae).</title>
        <authorList>
            <person name="Hovde B.T."/>
            <person name="Deodato C.R."/>
            <person name="Hunsperger H.M."/>
            <person name="Ryken S.A."/>
            <person name="Yost W."/>
            <person name="Jha R.K."/>
            <person name="Patterson J."/>
            <person name="Monnat R.J. Jr."/>
            <person name="Barlow S.B."/>
            <person name="Starkenburg S.R."/>
            <person name="Cattolico R.A."/>
        </authorList>
    </citation>
    <scope>NUCLEOTIDE SEQUENCE</scope>
    <source>
        <strain evidence="3">CCMP291</strain>
    </source>
</reference>
<protein>
    <submittedName>
        <fullName evidence="2">Uncharacterized protein</fullName>
    </submittedName>
</protein>
<evidence type="ECO:0000313" key="3">
    <source>
        <dbReference type="Proteomes" id="UP000037460"/>
    </source>
</evidence>
<feature type="compositionally biased region" description="Basic and acidic residues" evidence="1">
    <location>
        <begin position="114"/>
        <end position="126"/>
    </location>
</feature>